<feature type="compositionally biased region" description="Polar residues" evidence="1">
    <location>
        <begin position="134"/>
        <end position="145"/>
    </location>
</feature>
<comment type="caution">
    <text evidence="3">The sequence shown here is derived from an EMBL/GenBank/DDBJ whole genome shotgun (WGS) entry which is preliminary data.</text>
</comment>
<dbReference type="PANTHER" id="PTHR33143:SF4">
    <property type="entry name" value="VQ DOMAIN-CONTAINING PROTEIN"/>
    <property type="match status" value="1"/>
</dbReference>
<keyword evidence="4" id="KW-1185">Reference proteome</keyword>
<evidence type="ECO:0000256" key="1">
    <source>
        <dbReference type="SAM" id="MobiDB-lite"/>
    </source>
</evidence>
<dbReference type="PANTHER" id="PTHR33143">
    <property type="entry name" value="F16F4.1 PROTEIN-RELATED"/>
    <property type="match status" value="1"/>
</dbReference>
<feature type="region of interest" description="Disordered" evidence="1">
    <location>
        <begin position="29"/>
        <end position="56"/>
    </location>
</feature>
<dbReference type="Pfam" id="PF05678">
    <property type="entry name" value="VQ"/>
    <property type="match status" value="1"/>
</dbReference>
<dbReference type="GO" id="GO:0005634">
    <property type="term" value="C:nucleus"/>
    <property type="evidence" value="ECO:0007669"/>
    <property type="project" value="TreeGrafter"/>
</dbReference>
<evidence type="ECO:0000313" key="4">
    <source>
        <dbReference type="Proteomes" id="UP000796880"/>
    </source>
</evidence>
<dbReference type="Proteomes" id="UP000796880">
    <property type="component" value="Unassembled WGS sequence"/>
</dbReference>
<dbReference type="AlphaFoldDB" id="A0A8K0GU98"/>
<feature type="domain" description="VQ" evidence="2">
    <location>
        <begin position="69"/>
        <end position="93"/>
    </location>
</feature>
<evidence type="ECO:0000259" key="2">
    <source>
        <dbReference type="Pfam" id="PF05678"/>
    </source>
</evidence>
<dbReference type="InterPro" id="IPR008889">
    <property type="entry name" value="VQ"/>
</dbReference>
<gene>
    <name evidence="3" type="ORF">FNV43_RR21327</name>
</gene>
<accession>A0A8K0GU98</accession>
<dbReference type="OrthoDB" id="1107767at2759"/>
<feature type="region of interest" description="Disordered" evidence="1">
    <location>
        <begin position="97"/>
        <end position="145"/>
    </location>
</feature>
<protein>
    <recommendedName>
        <fullName evidence="2">VQ domain-containing protein</fullName>
    </recommendedName>
</protein>
<feature type="compositionally biased region" description="Low complexity" evidence="1">
    <location>
        <begin position="39"/>
        <end position="49"/>
    </location>
</feature>
<proteinExistence type="predicted"/>
<name>A0A8K0GU98_9ROSA</name>
<organism evidence="3 4">
    <name type="scientific">Rhamnella rubrinervis</name>
    <dbReference type="NCBI Taxonomy" id="2594499"/>
    <lineage>
        <taxon>Eukaryota</taxon>
        <taxon>Viridiplantae</taxon>
        <taxon>Streptophyta</taxon>
        <taxon>Embryophyta</taxon>
        <taxon>Tracheophyta</taxon>
        <taxon>Spermatophyta</taxon>
        <taxon>Magnoliopsida</taxon>
        <taxon>eudicotyledons</taxon>
        <taxon>Gunneridae</taxon>
        <taxon>Pentapetalae</taxon>
        <taxon>rosids</taxon>
        <taxon>fabids</taxon>
        <taxon>Rosales</taxon>
        <taxon>Rhamnaceae</taxon>
        <taxon>rhamnoid group</taxon>
        <taxon>Rhamneae</taxon>
        <taxon>Rhamnella</taxon>
    </lineage>
</organism>
<reference evidence="3" key="1">
    <citation type="submission" date="2020-03" db="EMBL/GenBank/DDBJ databases">
        <title>A high-quality chromosome-level genome assembly of a woody plant with both climbing and erect habits, Rhamnella rubrinervis.</title>
        <authorList>
            <person name="Lu Z."/>
            <person name="Yang Y."/>
            <person name="Zhu X."/>
            <person name="Sun Y."/>
        </authorList>
    </citation>
    <scope>NUCLEOTIDE SEQUENCE</scope>
    <source>
        <strain evidence="3">BYM</strain>
        <tissue evidence="3">Leaf</tissue>
    </source>
</reference>
<evidence type="ECO:0000313" key="3">
    <source>
        <dbReference type="EMBL" id="KAF3438564.1"/>
    </source>
</evidence>
<sequence length="249" mass="26738">MSPTATQFHAKRDNNIVANGLCAPPPLKINKDSHFIKKSSPSSSSSSSSTLAALAVTKPPQRHPVIIYTHSPKIIHTHPRDFMALVQKLTGLSRSDEDAAAASAATNPVNPSSSEEEENKSSRKIVVGNEDNDSSSVITEENCSTSTSTAGDVVVVGGGGAHHHQHHHQANSSCFVQPQPQQTNNPYSNIPVFTQNYSPSDHHNFFCANQPGFYNYNTDALFFAAPNITASISSSSTFQGINDFPTSDY</sequence>
<feature type="compositionally biased region" description="Low complexity" evidence="1">
    <location>
        <begin position="100"/>
        <end position="113"/>
    </location>
</feature>
<dbReference type="InterPro" id="IPR039607">
    <property type="entry name" value="VQ_8/17/18/20/21/25"/>
</dbReference>
<dbReference type="EMBL" id="VOIH02000009">
    <property type="protein sequence ID" value="KAF3438564.1"/>
    <property type="molecule type" value="Genomic_DNA"/>
</dbReference>